<comment type="cofactor">
    <cofactor evidence="1">
        <name>Mg(2+)</name>
        <dbReference type="ChEBI" id="CHEBI:18420"/>
    </cofactor>
</comment>
<organism evidence="5 6">
    <name type="scientific">Aquibium oceanicum</name>
    <dbReference type="NCBI Taxonomy" id="1670800"/>
    <lineage>
        <taxon>Bacteria</taxon>
        <taxon>Pseudomonadati</taxon>
        <taxon>Pseudomonadota</taxon>
        <taxon>Alphaproteobacteria</taxon>
        <taxon>Hyphomicrobiales</taxon>
        <taxon>Phyllobacteriaceae</taxon>
        <taxon>Aquibium</taxon>
    </lineage>
</organism>
<dbReference type="OrthoDB" id="9761969at2"/>
<dbReference type="PANTHER" id="PTHR43046">
    <property type="entry name" value="GDP-MANNOSE MANNOSYL HYDROLASE"/>
    <property type="match status" value="1"/>
</dbReference>
<dbReference type="InterPro" id="IPR015797">
    <property type="entry name" value="NUDIX_hydrolase-like_dom_sf"/>
</dbReference>
<sequence>MDARKTTIPAVSVAMRRGDRLLLVRRGRAPSKGLHAFPGGRVEPGETLEAAAARELFEETGLRAGPLSLHLELELEGTARDNVYRLTVFRADHVSGEPVAGDDAEAAGWFTLDEMETIPITRSTLAAAREILTGVSPASWVDIDRET</sequence>
<protein>
    <recommendedName>
        <fullName evidence="4">Nudix hydrolase domain-containing protein</fullName>
    </recommendedName>
</protein>
<dbReference type="PROSITE" id="PS51462">
    <property type="entry name" value="NUDIX"/>
    <property type="match status" value="1"/>
</dbReference>
<dbReference type="Gene3D" id="3.90.79.10">
    <property type="entry name" value="Nucleoside Triphosphate Pyrophosphohydrolase"/>
    <property type="match status" value="1"/>
</dbReference>
<name>A0A1L3SQW6_9HYPH</name>
<comment type="similarity">
    <text evidence="3">Belongs to the Nudix hydrolase family.</text>
</comment>
<accession>A0A1L3SQW6</accession>
<proteinExistence type="inferred from homology"/>
<feature type="domain" description="Nudix hydrolase" evidence="4">
    <location>
        <begin position="6"/>
        <end position="133"/>
    </location>
</feature>
<evidence type="ECO:0000256" key="3">
    <source>
        <dbReference type="RuleBase" id="RU003476"/>
    </source>
</evidence>
<dbReference type="STRING" id="1670800.BSQ44_10365"/>
<evidence type="ECO:0000256" key="1">
    <source>
        <dbReference type="ARBA" id="ARBA00001946"/>
    </source>
</evidence>
<dbReference type="InterPro" id="IPR020084">
    <property type="entry name" value="NUDIX_hydrolase_CS"/>
</dbReference>
<gene>
    <name evidence="5" type="ORF">BSQ44_10365</name>
</gene>
<keyword evidence="2 3" id="KW-0378">Hydrolase</keyword>
<evidence type="ECO:0000313" key="6">
    <source>
        <dbReference type="Proteomes" id="UP000182840"/>
    </source>
</evidence>
<dbReference type="GO" id="GO:0016787">
    <property type="term" value="F:hydrolase activity"/>
    <property type="evidence" value="ECO:0007669"/>
    <property type="project" value="UniProtKB-KW"/>
</dbReference>
<reference evidence="6" key="1">
    <citation type="submission" date="2016-11" db="EMBL/GenBank/DDBJ databases">
        <title>Mesorhizobium oceanicum sp. nov., isolated from deep seawater in South China Sea.</title>
        <authorList>
            <person name="Fu G.-Y."/>
        </authorList>
    </citation>
    <scope>NUCLEOTIDE SEQUENCE [LARGE SCALE GENOMIC DNA]</scope>
    <source>
        <strain evidence="6">B7</strain>
    </source>
</reference>
<keyword evidence="6" id="KW-1185">Reference proteome</keyword>
<evidence type="ECO:0000259" key="4">
    <source>
        <dbReference type="PROSITE" id="PS51462"/>
    </source>
</evidence>
<dbReference type="SUPFAM" id="SSF55811">
    <property type="entry name" value="Nudix"/>
    <property type="match status" value="1"/>
</dbReference>
<dbReference type="InterPro" id="IPR000086">
    <property type="entry name" value="NUDIX_hydrolase_dom"/>
</dbReference>
<dbReference type="RefSeq" id="WP_072603762.1">
    <property type="nucleotide sequence ID" value="NZ_CP018171.1"/>
</dbReference>
<dbReference type="Pfam" id="PF00293">
    <property type="entry name" value="NUDIX"/>
    <property type="match status" value="1"/>
</dbReference>
<dbReference type="InterPro" id="IPR020476">
    <property type="entry name" value="Nudix_hydrolase"/>
</dbReference>
<dbReference type="PANTHER" id="PTHR43046:SF14">
    <property type="entry name" value="MUTT_NUDIX FAMILY PROTEIN"/>
    <property type="match status" value="1"/>
</dbReference>
<dbReference type="PROSITE" id="PS00893">
    <property type="entry name" value="NUDIX_BOX"/>
    <property type="match status" value="1"/>
</dbReference>
<dbReference type="PRINTS" id="PR00502">
    <property type="entry name" value="NUDIXFAMILY"/>
</dbReference>
<dbReference type="Proteomes" id="UP000182840">
    <property type="component" value="Chromosome"/>
</dbReference>
<dbReference type="KEGG" id="meso:BSQ44_10365"/>
<evidence type="ECO:0000256" key="2">
    <source>
        <dbReference type="ARBA" id="ARBA00022801"/>
    </source>
</evidence>
<evidence type="ECO:0000313" key="5">
    <source>
        <dbReference type="EMBL" id="APH71725.1"/>
    </source>
</evidence>
<dbReference type="CDD" id="cd04673">
    <property type="entry name" value="NUDIX_ADPRase"/>
    <property type="match status" value="1"/>
</dbReference>
<dbReference type="EMBL" id="CP018171">
    <property type="protein sequence ID" value="APH71725.1"/>
    <property type="molecule type" value="Genomic_DNA"/>
</dbReference>
<dbReference type="AlphaFoldDB" id="A0A1L3SQW6"/>